<dbReference type="PROSITE" id="PS50893">
    <property type="entry name" value="ABC_TRANSPORTER_2"/>
    <property type="match status" value="1"/>
</dbReference>
<dbReference type="Gene3D" id="1.20.1560.10">
    <property type="entry name" value="ABC transporter type 1, transmembrane domain"/>
    <property type="match status" value="1"/>
</dbReference>
<keyword evidence="4 10" id="KW-0067">ATP-binding</keyword>
<dbReference type="EMBL" id="JBHTIL010000001">
    <property type="protein sequence ID" value="MFD0925245.1"/>
    <property type="molecule type" value="Genomic_DNA"/>
</dbReference>
<dbReference type="Pfam" id="PF00664">
    <property type="entry name" value="ABC_membrane"/>
    <property type="match status" value="1"/>
</dbReference>
<dbReference type="Gene3D" id="3.40.50.300">
    <property type="entry name" value="P-loop containing nucleotide triphosphate hydrolases"/>
    <property type="match status" value="1"/>
</dbReference>
<evidence type="ECO:0000256" key="1">
    <source>
        <dbReference type="ARBA" id="ARBA00004651"/>
    </source>
</evidence>
<accession>A0ABW3G6K8</accession>
<keyword evidence="2 7" id="KW-0812">Transmembrane</keyword>
<dbReference type="RefSeq" id="WP_253646789.1">
    <property type="nucleotide sequence ID" value="NZ_BAAAMO010000002.1"/>
</dbReference>
<comment type="caution">
    <text evidence="10">The sequence shown here is derived from an EMBL/GenBank/DDBJ whole genome shotgun (WGS) entry which is preliminary data.</text>
</comment>
<keyword evidence="11" id="KW-1185">Reference proteome</keyword>
<evidence type="ECO:0000256" key="2">
    <source>
        <dbReference type="ARBA" id="ARBA00022692"/>
    </source>
</evidence>
<name>A0ABW3G6K8_9NOCA</name>
<dbReference type="PROSITE" id="PS00211">
    <property type="entry name" value="ABC_TRANSPORTER_1"/>
    <property type="match status" value="1"/>
</dbReference>
<dbReference type="SMART" id="SM00382">
    <property type="entry name" value="AAA"/>
    <property type="match status" value="1"/>
</dbReference>
<dbReference type="InterPro" id="IPR027417">
    <property type="entry name" value="P-loop_NTPase"/>
</dbReference>
<feature type="transmembrane region" description="Helical" evidence="7">
    <location>
        <begin position="252"/>
        <end position="271"/>
    </location>
</feature>
<feature type="transmembrane region" description="Helical" evidence="7">
    <location>
        <begin position="172"/>
        <end position="192"/>
    </location>
</feature>
<protein>
    <submittedName>
        <fullName evidence="10">ABC transporter ATP-binding protein</fullName>
    </submittedName>
</protein>
<dbReference type="InterPro" id="IPR003439">
    <property type="entry name" value="ABC_transporter-like_ATP-bd"/>
</dbReference>
<evidence type="ECO:0000256" key="6">
    <source>
        <dbReference type="ARBA" id="ARBA00023136"/>
    </source>
</evidence>
<dbReference type="GO" id="GO:0005524">
    <property type="term" value="F:ATP binding"/>
    <property type="evidence" value="ECO:0007669"/>
    <property type="project" value="UniProtKB-KW"/>
</dbReference>
<sequence length="627" mass="66090">MGEGKTGRGAVSESDEPRTRLLWELIRPRLPLFALATAAGLVTTAARLGTPLATKHILDTVNAKASMGGPLGILVVLVAVGALAQWWQMVTLGKLSEGVVYDARRRMNLRFLYARLTPLQKSPVGELVTRVTSDSLLLRDAASSSIVGGVNGVVMMIGALVMMAILDITLVGVTIAAIIVVVILFGLLLPAIARSQEQAQAAVGELGAELDGNLRAIKSIKAATAEERVRSRLDEIAERSRDLNMRAVRRQALAITTSWTGVQAAVLIILAVGAVRVADGAMTVSTLVAFLLYAFQIGDPIGQLSTSVTGLQAGLAAARRIRQIDAIPSEPERPLSLGPVTPPTNGVVHPIGDGSGMLLRGVHAAYPGGDPVLNGIDLRMPHRGHVALIGPSGAGKTTLLSLLLRFLEPESGELRLGSSAYSDVPASNTRTHFAYVEQESPLIPGTLRENLQLINTEVSEADMIRVLEQLSLGRLVTDLPGGLDAEISSTSLSGGQRQRVAVARALLARRPVLLLDEATAQVDALTETAIHDAIVAHARTGLVITIAHRLSTVVDADLIVVLQDGHLIAQGTHAELLDSSPLYRDLLSALRIPTGPDDGSGASSIIEAETVDATPRLGRHRRMGDGA</sequence>
<dbReference type="CDD" id="cd18551">
    <property type="entry name" value="ABC_6TM_LmrA_like"/>
    <property type="match status" value="1"/>
</dbReference>
<evidence type="ECO:0000256" key="3">
    <source>
        <dbReference type="ARBA" id="ARBA00022741"/>
    </source>
</evidence>
<dbReference type="SUPFAM" id="SSF90123">
    <property type="entry name" value="ABC transporter transmembrane region"/>
    <property type="match status" value="1"/>
</dbReference>
<evidence type="ECO:0000259" key="9">
    <source>
        <dbReference type="PROSITE" id="PS50929"/>
    </source>
</evidence>
<dbReference type="InterPro" id="IPR039421">
    <property type="entry name" value="Type_1_exporter"/>
</dbReference>
<evidence type="ECO:0000259" key="8">
    <source>
        <dbReference type="PROSITE" id="PS50893"/>
    </source>
</evidence>
<evidence type="ECO:0000256" key="7">
    <source>
        <dbReference type="SAM" id="Phobius"/>
    </source>
</evidence>
<feature type="transmembrane region" description="Helical" evidence="7">
    <location>
        <begin position="30"/>
        <end position="49"/>
    </location>
</feature>
<dbReference type="InterPro" id="IPR017871">
    <property type="entry name" value="ABC_transporter-like_CS"/>
</dbReference>
<dbReference type="InterPro" id="IPR003593">
    <property type="entry name" value="AAA+_ATPase"/>
</dbReference>
<dbReference type="PROSITE" id="PS50929">
    <property type="entry name" value="ABC_TM1F"/>
    <property type="match status" value="1"/>
</dbReference>
<dbReference type="SUPFAM" id="SSF52540">
    <property type="entry name" value="P-loop containing nucleoside triphosphate hydrolases"/>
    <property type="match status" value="1"/>
</dbReference>
<proteinExistence type="predicted"/>
<keyword evidence="3" id="KW-0547">Nucleotide-binding</keyword>
<evidence type="ECO:0000256" key="4">
    <source>
        <dbReference type="ARBA" id="ARBA00022840"/>
    </source>
</evidence>
<feature type="transmembrane region" description="Helical" evidence="7">
    <location>
        <begin position="146"/>
        <end position="166"/>
    </location>
</feature>
<dbReference type="Pfam" id="PF00005">
    <property type="entry name" value="ABC_tran"/>
    <property type="match status" value="1"/>
</dbReference>
<reference evidence="11" key="1">
    <citation type="journal article" date="2019" name="Int. J. Syst. Evol. Microbiol.">
        <title>The Global Catalogue of Microorganisms (GCM) 10K type strain sequencing project: providing services to taxonomists for standard genome sequencing and annotation.</title>
        <authorList>
            <consortium name="The Broad Institute Genomics Platform"/>
            <consortium name="The Broad Institute Genome Sequencing Center for Infectious Disease"/>
            <person name="Wu L."/>
            <person name="Ma J."/>
        </authorList>
    </citation>
    <scope>NUCLEOTIDE SEQUENCE [LARGE SCALE GENOMIC DNA]</scope>
    <source>
        <strain evidence="11">CCUG 50873</strain>
    </source>
</reference>
<feature type="domain" description="ABC transporter" evidence="8">
    <location>
        <begin position="357"/>
        <end position="589"/>
    </location>
</feature>
<dbReference type="InterPro" id="IPR011527">
    <property type="entry name" value="ABC1_TM_dom"/>
</dbReference>
<gene>
    <name evidence="10" type="ORF">ACFQ04_05785</name>
</gene>
<comment type="subcellular location">
    <subcellularLocation>
        <location evidence="1">Cell membrane</location>
        <topology evidence="1">Multi-pass membrane protein</topology>
    </subcellularLocation>
</comment>
<feature type="domain" description="ABC transmembrane type-1" evidence="9">
    <location>
        <begin position="34"/>
        <end position="313"/>
    </location>
</feature>
<keyword evidence="5 7" id="KW-1133">Transmembrane helix</keyword>
<keyword evidence="6 7" id="KW-0472">Membrane</keyword>
<dbReference type="PANTHER" id="PTHR43394:SF1">
    <property type="entry name" value="ATP-BINDING CASSETTE SUB-FAMILY B MEMBER 10, MITOCHONDRIAL"/>
    <property type="match status" value="1"/>
</dbReference>
<feature type="transmembrane region" description="Helical" evidence="7">
    <location>
        <begin position="69"/>
        <end position="87"/>
    </location>
</feature>
<organism evidence="10 11">
    <name type="scientific">Williamsia deligens</name>
    <dbReference type="NCBI Taxonomy" id="321325"/>
    <lineage>
        <taxon>Bacteria</taxon>
        <taxon>Bacillati</taxon>
        <taxon>Actinomycetota</taxon>
        <taxon>Actinomycetes</taxon>
        <taxon>Mycobacteriales</taxon>
        <taxon>Nocardiaceae</taxon>
        <taxon>Williamsia</taxon>
    </lineage>
</organism>
<evidence type="ECO:0000313" key="10">
    <source>
        <dbReference type="EMBL" id="MFD0925245.1"/>
    </source>
</evidence>
<dbReference type="Proteomes" id="UP001597068">
    <property type="component" value="Unassembled WGS sequence"/>
</dbReference>
<dbReference type="InterPro" id="IPR036640">
    <property type="entry name" value="ABC1_TM_sf"/>
</dbReference>
<evidence type="ECO:0000313" key="11">
    <source>
        <dbReference type="Proteomes" id="UP001597068"/>
    </source>
</evidence>
<evidence type="ECO:0000256" key="5">
    <source>
        <dbReference type="ARBA" id="ARBA00022989"/>
    </source>
</evidence>
<dbReference type="PANTHER" id="PTHR43394">
    <property type="entry name" value="ATP-DEPENDENT PERMEASE MDL1, MITOCHONDRIAL"/>
    <property type="match status" value="1"/>
</dbReference>